<organism evidence="2 3">
    <name type="scientific">Klebsiella pasteurii</name>
    <dbReference type="NCBI Taxonomy" id="2587529"/>
    <lineage>
        <taxon>Bacteria</taxon>
        <taxon>Pseudomonadati</taxon>
        <taxon>Pseudomonadota</taxon>
        <taxon>Gammaproteobacteria</taxon>
        <taxon>Enterobacterales</taxon>
        <taxon>Enterobacteriaceae</taxon>
        <taxon>Klebsiella/Raoultella group</taxon>
        <taxon>Klebsiella</taxon>
    </lineage>
</organism>
<evidence type="ECO:0000313" key="2">
    <source>
        <dbReference type="EMBL" id="VUS84730.1"/>
    </source>
</evidence>
<evidence type="ECO:0000256" key="1">
    <source>
        <dbReference type="SAM" id="Phobius"/>
    </source>
</evidence>
<protein>
    <submittedName>
        <fullName evidence="2">Uncharacterized protein</fullName>
    </submittedName>
</protein>
<accession>A0A9Q9UMJ8</accession>
<evidence type="ECO:0000313" key="3">
    <source>
        <dbReference type="Proteomes" id="UP000318567"/>
    </source>
</evidence>
<keyword evidence="1" id="KW-0472">Membrane</keyword>
<keyword evidence="1" id="KW-0812">Transmembrane</keyword>
<keyword evidence="1" id="KW-1133">Transmembrane helix</keyword>
<name>A0A9Q9UMJ8_9ENTR</name>
<dbReference type="Proteomes" id="UP000318567">
    <property type="component" value="Unassembled WGS sequence"/>
</dbReference>
<gene>
    <name evidence="2" type="ORF">SB6410_03683</name>
</gene>
<feature type="transmembrane region" description="Helical" evidence="1">
    <location>
        <begin position="6"/>
        <end position="26"/>
    </location>
</feature>
<dbReference type="EMBL" id="CABGGO010000028">
    <property type="protein sequence ID" value="VUS84730.1"/>
    <property type="molecule type" value="Genomic_DNA"/>
</dbReference>
<sequence length="42" mass="4590">MAKHALSLLLKIMLFYVVMLIVAKAIPSDGFVSSISVIKHFG</sequence>
<dbReference type="AlphaFoldDB" id="A0A9Q9UMJ8"/>
<comment type="caution">
    <text evidence="2">The sequence shown here is derived from an EMBL/GenBank/DDBJ whole genome shotgun (WGS) entry which is preliminary data.</text>
</comment>
<reference evidence="2 3" key="1">
    <citation type="submission" date="2019-07" db="EMBL/GenBank/DDBJ databases">
        <authorList>
            <person name="Brisse S."/>
            <person name="Rodrigues C."/>
            <person name="Thorpe H."/>
        </authorList>
    </citation>
    <scope>NUCLEOTIDE SEQUENCE [LARGE SCALE GENOMIC DNA]</scope>
    <source>
        <strain evidence="2">SB6410</strain>
    </source>
</reference>
<proteinExistence type="predicted"/>
<dbReference type="RefSeq" id="WP_256204004.1">
    <property type="nucleotide sequence ID" value="NZ_CABGGO010000028.1"/>
</dbReference>